<evidence type="ECO:0000259" key="2">
    <source>
        <dbReference type="SMART" id="SM00198"/>
    </source>
</evidence>
<accession>A0A8T0AT64</accession>
<evidence type="ECO:0000256" key="1">
    <source>
        <dbReference type="SAM" id="SignalP"/>
    </source>
</evidence>
<protein>
    <recommendedName>
        <fullName evidence="2">SCP domain-containing protein</fullName>
    </recommendedName>
</protein>
<dbReference type="Pfam" id="PF00188">
    <property type="entry name" value="CAP"/>
    <property type="match status" value="1"/>
</dbReference>
<dbReference type="SUPFAM" id="SSF55797">
    <property type="entry name" value="PR-1-like"/>
    <property type="match status" value="1"/>
</dbReference>
<dbReference type="SMART" id="SM00198">
    <property type="entry name" value="SCP"/>
    <property type="match status" value="1"/>
</dbReference>
<dbReference type="InterPro" id="IPR035940">
    <property type="entry name" value="CAP_sf"/>
</dbReference>
<gene>
    <name evidence="3" type="ORF">HF521_006387</name>
</gene>
<evidence type="ECO:0000313" key="3">
    <source>
        <dbReference type="EMBL" id="KAF7696293.1"/>
    </source>
</evidence>
<dbReference type="Proteomes" id="UP000606274">
    <property type="component" value="Unassembled WGS sequence"/>
</dbReference>
<keyword evidence="4" id="KW-1185">Reference proteome</keyword>
<feature type="domain" description="SCP" evidence="2">
    <location>
        <begin position="25"/>
        <end position="130"/>
    </location>
</feature>
<name>A0A8T0AT64_SILME</name>
<dbReference type="PANTHER" id="PTHR10334">
    <property type="entry name" value="CYSTEINE-RICH SECRETORY PROTEIN-RELATED"/>
    <property type="match status" value="1"/>
</dbReference>
<dbReference type="InterPro" id="IPR014044">
    <property type="entry name" value="CAP_dom"/>
</dbReference>
<dbReference type="Gene3D" id="3.40.33.10">
    <property type="entry name" value="CAP"/>
    <property type="match status" value="1"/>
</dbReference>
<keyword evidence="1" id="KW-0732">Signal</keyword>
<dbReference type="InterPro" id="IPR001283">
    <property type="entry name" value="CRISP-related"/>
</dbReference>
<reference evidence="3" key="1">
    <citation type="submission" date="2020-08" db="EMBL/GenBank/DDBJ databases">
        <title>Chromosome-level assembly of Southern catfish (Silurus meridionalis) provides insights into visual adaptation to the nocturnal and benthic lifestyles.</title>
        <authorList>
            <person name="Zhang Y."/>
            <person name="Wang D."/>
            <person name="Peng Z."/>
        </authorList>
    </citation>
    <scope>NUCLEOTIDE SEQUENCE</scope>
    <source>
        <strain evidence="3">SWU-2019-XX</strain>
        <tissue evidence="3">Muscle</tissue>
    </source>
</reference>
<comment type="caution">
    <text evidence="3">The sequence shown here is derived from an EMBL/GenBank/DDBJ whole genome shotgun (WGS) entry which is preliminary data.</text>
</comment>
<feature type="signal peptide" evidence="1">
    <location>
        <begin position="1"/>
        <end position="18"/>
    </location>
</feature>
<sequence length="130" mass="14572">MIWRTFLHVRFWLVLALASGQLTDNEISRIVDLHNQYRSSVTPPAANMQRMIWNKQLSQVAASYASQCTWGHNPKAFGVVGENLFMTLGPFVVDQPLGLWFAENSSYSFTSNTCADGKECGHYTQIGVPT</sequence>
<proteinExistence type="predicted"/>
<evidence type="ECO:0000313" key="4">
    <source>
        <dbReference type="Proteomes" id="UP000606274"/>
    </source>
</evidence>
<dbReference type="EMBL" id="JABFDY010000016">
    <property type="protein sequence ID" value="KAF7696293.1"/>
    <property type="molecule type" value="Genomic_DNA"/>
</dbReference>
<dbReference type="AlphaFoldDB" id="A0A8T0AT64"/>
<feature type="chain" id="PRO_5035825768" description="SCP domain-containing protein" evidence="1">
    <location>
        <begin position="19"/>
        <end position="130"/>
    </location>
</feature>
<organism evidence="3 4">
    <name type="scientific">Silurus meridionalis</name>
    <name type="common">Southern catfish</name>
    <name type="synonym">Silurus soldatovi meridionalis</name>
    <dbReference type="NCBI Taxonomy" id="175797"/>
    <lineage>
        <taxon>Eukaryota</taxon>
        <taxon>Metazoa</taxon>
        <taxon>Chordata</taxon>
        <taxon>Craniata</taxon>
        <taxon>Vertebrata</taxon>
        <taxon>Euteleostomi</taxon>
        <taxon>Actinopterygii</taxon>
        <taxon>Neopterygii</taxon>
        <taxon>Teleostei</taxon>
        <taxon>Ostariophysi</taxon>
        <taxon>Siluriformes</taxon>
        <taxon>Siluridae</taxon>
        <taxon>Silurus</taxon>
    </lineage>
</organism>